<reference evidence="1" key="1">
    <citation type="submission" date="2020-03" db="EMBL/GenBank/DDBJ databases">
        <title>The deep terrestrial virosphere.</title>
        <authorList>
            <person name="Holmfeldt K."/>
            <person name="Nilsson E."/>
            <person name="Simone D."/>
            <person name="Lopez-Fernandez M."/>
            <person name="Wu X."/>
            <person name="de Brujin I."/>
            <person name="Lundin D."/>
            <person name="Andersson A."/>
            <person name="Bertilsson S."/>
            <person name="Dopson M."/>
        </authorList>
    </citation>
    <scope>NUCLEOTIDE SEQUENCE</scope>
    <source>
        <strain evidence="1">MM415B02643</strain>
    </source>
</reference>
<gene>
    <name evidence="1" type="ORF">MM415B02643_0013</name>
</gene>
<evidence type="ECO:0000313" key="1">
    <source>
        <dbReference type="EMBL" id="QJA88946.1"/>
    </source>
</evidence>
<organism evidence="1">
    <name type="scientific">viral metagenome</name>
    <dbReference type="NCBI Taxonomy" id="1070528"/>
    <lineage>
        <taxon>unclassified sequences</taxon>
        <taxon>metagenomes</taxon>
        <taxon>organismal metagenomes</taxon>
    </lineage>
</organism>
<accession>A0A6M3L2U3</accession>
<dbReference type="EMBL" id="MT142813">
    <property type="protein sequence ID" value="QJA88946.1"/>
    <property type="molecule type" value="Genomic_DNA"/>
</dbReference>
<dbReference type="AlphaFoldDB" id="A0A6M3L2U3"/>
<protein>
    <submittedName>
        <fullName evidence="1">Uncharacterized protein</fullName>
    </submittedName>
</protein>
<proteinExistence type="predicted"/>
<name>A0A6M3L2U3_9ZZZZ</name>
<sequence>MADLDIQTLSESEVTILSEAEFTTLREWPLDWSSIRAVAMGTFAAGAVASGTD</sequence>